<dbReference type="Proteomes" id="UP000301737">
    <property type="component" value="Unassembled WGS sequence"/>
</dbReference>
<dbReference type="EMBL" id="BIMX01000002">
    <property type="protein sequence ID" value="GCE97464.1"/>
    <property type="molecule type" value="Genomic_DNA"/>
</dbReference>
<feature type="domain" description="25S rRNA (uridine-N(3))-methyltransferase BMT5-like" evidence="2">
    <location>
        <begin position="64"/>
        <end position="269"/>
    </location>
</feature>
<proteinExistence type="predicted"/>
<evidence type="ECO:0000313" key="4">
    <source>
        <dbReference type="Proteomes" id="UP000301737"/>
    </source>
</evidence>
<gene>
    <name evidence="3" type="ORF">ZYGM_001414</name>
</gene>
<dbReference type="AlphaFoldDB" id="A0A4C2DZN6"/>
<dbReference type="PANTHER" id="PTHR11538">
    <property type="entry name" value="PHENYLALANYL-TRNA SYNTHETASE"/>
    <property type="match status" value="1"/>
</dbReference>
<keyword evidence="4" id="KW-1185">Reference proteome</keyword>
<evidence type="ECO:0000313" key="3">
    <source>
        <dbReference type="EMBL" id="GCE97464.1"/>
    </source>
</evidence>
<evidence type="ECO:0000256" key="1">
    <source>
        <dbReference type="SAM" id="MobiDB-lite"/>
    </source>
</evidence>
<feature type="compositionally biased region" description="Basic residues" evidence="1">
    <location>
        <begin position="35"/>
        <end position="45"/>
    </location>
</feature>
<feature type="region of interest" description="Disordered" evidence="1">
    <location>
        <begin position="1"/>
        <end position="54"/>
    </location>
</feature>
<dbReference type="GO" id="GO:0005737">
    <property type="term" value="C:cytoplasm"/>
    <property type="evidence" value="ECO:0007669"/>
    <property type="project" value="TreeGrafter"/>
</dbReference>
<dbReference type="GO" id="GO:0070042">
    <property type="term" value="F:rRNA (uridine-N3-)-methyltransferase activity"/>
    <property type="evidence" value="ECO:0007669"/>
    <property type="project" value="InterPro"/>
</dbReference>
<sequence>MGKKAKGKGLRNTLQRHQNASNLRNIEKQKDKKTQKNQSVKKNRGSQKNQNIPFIPFGPHETLLLVGEGDFSFARSIIEQNYILPENLVVTSYDSNIHELTSKYPHTFEENYQFLLSEGVSVFFGIDATELIKSFKLSKKTTWTKILGESWNGKCLENVMFNFPHTGKGVKDQERNIKDHQNLVLGFFKSCKELFQVVNFKWLKNRLQYDNTEYLQLSEEGWGKIILTLFAGEPYDSWKIKILAKENKFQLQRSNRFQWEIFPGYHHKRTNSEQDTTKPAEERDARVYVFEKLGTVQRTNKRSRNSEDDEDDDG</sequence>
<accession>A0A4C2DZN6</accession>
<organism evidence="3 4">
    <name type="scientific">Zygosaccharomyces mellis</name>
    <dbReference type="NCBI Taxonomy" id="42258"/>
    <lineage>
        <taxon>Eukaryota</taxon>
        <taxon>Fungi</taxon>
        <taxon>Dikarya</taxon>
        <taxon>Ascomycota</taxon>
        <taxon>Saccharomycotina</taxon>
        <taxon>Saccharomycetes</taxon>
        <taxon>Saccharomycetales</taxon>
        <taxon>Saccharomycetaceae</taxon>
        <taxon>Zygosaccharomyces</taxon>
    </lineage>
</organism>
<dbReference type="InterPro" id="IPR019446">
    <property type="entry name" value="BMT5-like"/>
</dbReference>
<reference evidence="3 4" key="1">
    <citation type="submission" date="2019-01" db="EMBL/GenBank/DDBJ databases">
        <title>Draft Genome Sequencing of Zygosaccharomyces mellis Ca-7.</title>
        <authorList>
            <person name="Shiwa Y."/>
            <person name="Kanesaki Y."/>
            <person name="Ishige T."/>
            <person name="Mura K."/>
            <person name="Hori T."/>
            <person name="Tamura T."/>
        </authorList>
    </citation>
    <scope>NUCLEOTIDE SEQUENCE [LARGE SCALE GENOMIC DNA]</scope>
    <source>
        <strain evidence="3 4">Ca-7</strain>
    </source>
</reference>
<dbReference type="PANTHER" id="PTHR11538:SF26">
    <property type="entry name" value="FERREDOXIN-FOLD ANTICODON-BINDING DOMAIN-CONTAINING PROTEIN 1"/>
    <property type="match status" value="1"/>
</dbReference>
<name>A0A4C2DZN6_9SACH</name>
<dbReference type="Pfam" id="PF10354">
    <property type="entry name" value="BMT5-like"/>
    <property type="match status" value="1"/>
</dbReference>
<evidence type="ECO:0000259" key="2">
    <source>
        <dbReference type="Pfam" id="PF10354"/>
    </source>
</evidence>
<feature type="compositionally biased region" description="Basic and acidic residues" evidence="1">
    <location>
        <begin position="25"/>
        <end position="34"/>
    </location>
</feature>
<feature type="compositionally biased region" description="Polar residues" evidence="1">
    <location>
        <begin position="12"/>
        <end position="24"/>
    </location>
</feature>
<comment type="caution">
    <text evidence="3">The sequence shown here is derived from an EMBL/GenBank/DDBJ whole genome shotgun (WGS) entry which is preliminary data.</text>
</comment>
<dbReference type="GO" id="GO:0070475">
    <property type="term" value="P:rRNA base methylation"/>
    <property type="evidence" value="ECO:0007669"/>
    <property type="project" value="InterPro"/>
</dbReference>
<dbReference type="OrthoDB" id="273345at2759"/>
<protein>
    <recommendedName>
        <fullName evidence="2">25S rRNA (uridine-N(3))-methyltransferase BMT5-like domain-containing protein</fullName>
    </recommendedName>
</protein>